<dbReference type="InterPro" id="IPR018170">
    <property type="entry name" value="Aldo/ket_reductase_CS"/>
</dbReference>
<dbReference type="GeneID" id="60368300"/>
<keyword evidence="2" id="KW-0560">Oxidoreductase</keyword>
<dbReference type="AlphaFoldDB" id="A0A015YKC7"/>
<dbReference type="Gene3D" id="3.20.20.100">
    <property type="entry name" value="NADP-dependent oxidoreductase domain"/>
    <property type="match status" value="1"/>
</dbReference>
<sequence length="93" mass="10845">MAPLGQGKINEIYDDEVLQYIIDRYHKTVRQVVLRFQIQSGMVIIPKTTHIERMKENLEMFDNEMEILRALDKGQPLIGNPQNPDFVSSSVNW</sequence>
<dbReference type="EMBL" id="JGDM01000048">
    <property type="protein sequence ID" value="EXZ44778.1"/>
    <property type="molecule type" value="Genomic_DNA"/>
</dbReference>
<evidence type="ECO:0000256" key="1">
    <source>
        <dbReference type="ARBA" id="ARBA00022857"/>
    </source>
</evidence>
<organism evidence="3 4">
    <name type="scientific">Bacteroides fragilis str. 2-F-2 #4</name>
    <dbReference type="NCBI Taxonomy" id="1339280"/>
    <lineage>
        <taxon>Bacteria</taxon>
        <taxon>Pseudomonadati</taxon>
        <taxon>Bacteroidota</taxon>
        <taxon>Bacteroidia</taxon>
        <taxon>Bacteroidales</taxon>
        <taxon>Bacteroidaceae</taxon>
        <taxon>Bacteroides</taxon>
    </lineage>
</organism>
<dbReference type="InterPro" id="IPR020471">
    <property type="entry name" value="AKR"/>
</dbReference>
<dbReference type="PROSITE" id="PS00063">
    <property type="entry name" value="ALDOKETO_REDUCTASE_3"/>
    <property type="match status" value="1"/>
</dbReference>
<dbReference type="SUPFAM" id="SSF51430">
    <property type="entry name" value="NAD(P)-linked oxidoreductase"/>
    <property type="match status" value="1"/>
</dbReference>
<evidence type="ECO:0000313" key="4">
    <source>
        <dbReference type="Proteomes" id="UP000022272"/>
    </source>
</evidence>
<evidence type="ECO:0000256" key="2">
    <source>
        <dbReference type="ARBA" id="ARBA00023002"/>
    </source>
</evidence>
<dbReference type="PATRIC" id="fig|1339280.3.peg.1940"/>
<comment type="caution">
    <text evidence="3">The sequence shown here is derived from an EMBL/GenBank/DDBJ whole genome shotgun (WGS) entry which is preliminary data.</text>
</comment>
<dbReference type="PANTHER" id="PTHR43827:SF3">
    <property type="entry name" value="NADP-DEPENDENT OXIDOREDUCTASE DOMAIN-CONTAINING PROTEIN"/>
    <property type="match status" value="1"/>
</dbReference>
<reference evidence="3 4" key="1">
    <citation type="submission" date="2014-02" db="EMBL/GenBank/DDBJ databases">
        <authorList>
            <person name="Sears C."/>
            <person name="Carroll K."/>
            <person name="Sack B.R."/>
            <person name="Qadri F."/>
            <person name="Myers L.L."/>
            <person name="Chung G.-T."/>
            <person name="Escheverria P."/>
            <person name="Fraser C.M."/>
            <person name="Sadzewicz L."/>
            <person name="Shefchek K.A."/>
            <person name="Tallon L."/>
            <person name="Das S.P."/>
            <person name="Daugherty S."/>
            <person name="Mongodin E.F."/>
        </authorList>
    </citation>
    <scope>NUCLEOTIDE SEQUENCE [LARGE SCALE GENOMIC DNA]</scope>
    <source>
        <strain evidence="3 4">2-F-2 #4</strain>
    </source>
</reference>
<gene>
    <name evidence="3" type="ORF">M076_2016</name>
</gene>
<dbReference type="PANTHER" id="PTHR43827">
    <property type="entry name" value="2,5-DIKETO-D-GLUCONIC ACID REDUCTASE"/>
    <property type="match status" value="1"/>
</dbReference>
<evidence type="ECO:0000313" key="3">
    <source>
        <dbReference type="EMBL" id="EXZ44778.1"/>
    </source>
</evidence>
<name>A0A015YKC7_BACFG</name>
<proteinExistence type="predicted"/>
<dbReference type="Proteomes" id="UP000022272">
    <property type="component" value="Unassembled WGS sequence"/>
</dbReference>
<dbReference type="RefSeq" id="WP_005817818.1">
    <property type="nucleotide sequence ID" value="NZ_JGDM01000048.1"/>
</dbReference>
<dbReference type="GO" id="GO:0016616">
    <property type="term" value="F:oxidoreductase activity, acting on the CH-OH group of donors, NAD or NADP as acceptor"/>
    <property type="evidence" value="ECO:0007669"/>
    <property type="project" value="UniProtKB-ARBA"/>
</dbReference>
<dbReference type="InterPro" id="IPR036812">
    <property type="entry name" value="NAD(P)_OxRdtase_dom_sf"/>
</dbReference>
<protein>
    <submittedName>
        <fullName evidence="3">Aldo/keto reductase family protein</fullName>
    </submittedName>
</protein>
<keyword evidence="1" id="KW-0521">NADP</keyword>
<accession>A0A015YKC7</accession>